<proteinExistence type="predicted"/>
<evidence type="ECO:0000256" key="3">
    <source>
        <dbReference type="ARBA" id="ARBA00023002"/>
    </source>
</evidence>
<dbReference type="EMBL" id="JAATEO010000034">
    <property type="protein sequence ID" value="NJP35117.1"/>
    <property type="molecule type" value="Genomic_DNA"/>
</dbReference>
<evidence type="ECO:0000259" key="4">
    <source>
        <dbReference type="Pfam" id="PF03358"/>
    </source>
</evidence>
<protein>
    <submittedName>
        <fullName evidence="5">NAD(P)H-dependent oxidoreductase</fullName>
    </submittedName>
</protein>
<sequence length="183" mass="18635">MTGAPPPAAGVVVLVGNPRAGSRTRELGEAVATALLDRRGDSPRGVQVVELAETVGVSFGPEPAYGATSGPDPFEAVRAARLLVVATPAYKGSYTGLLKVFLDQFAHRQLADVTAVPVAVAAAPAHADAAASALRDVLVELGARVPAPPLAVPESRLADGHDIAGRWADQHAAALTHHPVTAV</sequence>
<feature type="domain" description="NADPH-dependent FMN reductase-like" evidence="4">
    <location>
        <begin position="11"/>
        <end position="149"/>
    </location>
</feature>
<dbReference type="Pfam" id="PF03358">
    <property type="entry name" value="FMN_red"/>
    <property type="match status" value="1"/>
</dbReference>
<keyword evidence="6" id="KW-1185">Reference proteome</keyword>
<dbReference type="InterPro" id="IPR051814">
    <property type="entry name" value="NAD(P)H-dep_FMN_reductase"/>
</dbReference>
<evidence type="ECO:0000313" key="5">
    <source>
        <dbReference type="EMBL" id="NJP35117.1"/>
    </source>
</evidence>
<dbReference type="InterPro" id="IPR029039">
    <property type="entry name" value="Flavoprotein-like_sf"/>
</dbReference>
<dbReference type="InterPro" id="IPR005025">
    <property type="entry name" value="FMN_Rdtase-like_dom"/>
</dbReference>
<comment type="caution">
    <text evidence="5">The sequence shown here is derived from an EMBL/GenBank/DDBJ whole genome shotgun (WGS) entry which is preliminary data.</text>
</comment>
<dbReference type="Gene3D" id="3.40.50.360">
    <property type="match status" value="1"/>
</dbReference>
<name>A0ABX0ZB74_9ACTN</name>
<dbReference type="Proteomes" id="UP000783871">
    <property type="component" value="Unassembled WGS sequence"/>
</dbReference>
<organism evidence="5 6">
    <name type="scientific">Micromonospora thermarum</name>
    <dbReference type="NCBI Taxonomy" id="2720024"/>
    <lineage>
        <taxon>Bacteria</taxon>
        <taxon>Bacillati</taxon>
        <taxon>Actinomycetota</taxon>
        <taxon>Actinomycetes</taxon>
        <taxon>Micromonosporales</taxon>
        <taxon>Micromonosporaceae</taxon>
        <taxon>Micromonospora</taxon>
    </lineage>
</organism>
<keyword evidence="3" id="KW-0560">Oxidoreductase</keyword>
<dbReference type="PANTHER" id="PTHR43408">
    <property type="entry name" value="FMN REDUCTASE (NADPH)"/>
    <property type="match status" value="1"/>
</dbReference>
<evidence type="ECO:0000256" key="2">
    <source>
        <dbReference type="ARBA" id="ARBA00022643"/>
    </source>
</evidence>
<dbReference type="RefSeq" id="WP_168003464.1">
    <property type="nucleotide sequence ID" value="NZ_JAATEO010000034.1"/>
</dbReference>
<gene>
    <name evidence="5" type="ORF">HCJ94_24840</name>
</gene>
<dbReference type="PANTHER" id="PTHR43408:SF2">
    <property type="entry name" value="FMN REDUCTASE (NADPH)"/>
    <property type="match status" value="1"/>
</dbReference>
<evidence type="ECO:0000256" key="1">
    <source>
        <dbReference type="ARBA" id="ARBA00022630"/>
    </source>
</evidence>
<dbReference type="SUPFAM" id="SSF52218">
    <property type="entry name" value="Flavoproteins"/>
    <property type="match status" value="1"/>
</dbReference>
<reference evidence="5 6" key="1">
    <citation type="submission" date="2020-03" db="EMBL/GenBank/DDBJ databases">
        <title>WGS of actinomycetes isolated from Thailand.</title>
        <authorList>
            <person name="Thawai C."/>
        </authorList>
    </citation>
    <scope>NUCLEOTIDE SEQUENCE [LARGE SCALE GENOMIC DNA]</scope>
    <source>
        <strain evidence="5 6">HSS6-12</strain>
    </source>
</reference>
<keyword evidence="2" id="KW-0288">FMN</keyword>
<evidence type="ECO:0000313" key="6">
    <source>
        <dbReference type="Proteomes" id="UP000783871"/>
    </source>
</evidence>
<accession>A0ABX0ZB74</accession>
<keyword evidence="1" id="KW-0285">Flavoprotein</keyword>